<accession>A0AAN6ZT09</accession>
<gene>
    <name evidence="1" type="ORF">C8A00DRAFT_18509</name>
</gene>
<protein>
    <submittedName>
        <fullName evidence="1">Uncharacterized protein</fullName>
    </submittedName>
</protein>
<dbReference type="Proteomes" id="UP001302745">
    <property type="component" value="Unassembled WGS sequence"/>
</dbReference>
<keyword evidence="2" id="KW-1185">Reference proteome</keyword>
<name>A0AAN6ZT09_9PEZI</name>
<reference evidence="1" key="1">
    <citation type="journal article" date="2023" name="Mol. Phylogenet. Evol.">
        <title>Genome-scale phylogeny and comparative genomics of the fungal order Sordariales.</title>
        <authorList>
            <person name="Hensen N."/>
            <person name="Bonometti L."/>
            <person name="Westerberg I."/>
            <person name="Brannstrom I.O."/>
            <person name="Guillou S."/>
            <person name="Cros-Aarteil S."/>
            <person name="Calhoun S."/>
            <person name="Haridas S."/>
            <person name="Kuo A."/>
            <person name="Mondo S."/>
            <person name="Pangilinan J."/>
            <person name="Riley R."/>
            <person name="LaButti K."/>
            <person name="Andreopoulos B."/>
            <person name="Lipzen A."/>
            <person name="Chen C."/>
            <person name="Yan M."/>
            <person name="Daum C."/>
            <person name="Ng V."/>
            <person name="Clum A."/>
            <person name="Steindorff A."/>
            <person name="Ohm R.A."/>
            <person name="Martin F."/>
            <person name="Silar P."/>
            <person name="Natvig D.O."/>
            <person name="Lalanne C."/>
            <person name="Gautier V."/>
            <person name="Ament-Velasquez S.L."/>
            <person name="Kruys A."/>
            <person name="Hutchinson M.I."/>
            <person name="Powell A.J."/>
            <person name="Barry K."/>
            <person name="Miller A.N."/>
            <person name="Grigoriev I.V."/>
            <person name="Debuchy R."/>
            <person name="Gladieux P."/>
            <person name="Hiltunen Thoren M."/>
            <person name="Johannesson H."/>
        </authorList>
    </citation>
    <scope>NUCLEOTIDE SEQUENCE</scope>
    <source>
        <strain evidence="1">CBS 538.74</strain>
    </source>
</reference>
<sequence length="161" mass="18110">MGNIIRLTPHLTFPNGDVDLAKVAMVHVTVPLPLIKYMDILDTGLTGQETSKEVERKAEPVLHVIQKRLLEAMFDKSGSQWPVSDSPFVSVHRPRGKEDRPVVAVSFVMHRTDIDSTLAAEVYCKENPSGGRLDCQVAYSTVRWVRWSTDPNDPMERGHVF</sequence>
<dbReference type="AlphaFoldDB" id="A0AAN6ZT09"/>
<evidence type="ECO:0000313" key="2">
    <source>
        <dbReference type="Proteomes" id="UP001302745"/>
    </source>
</evidence>
<evidence type="ECO:0000313" key="1">
    <source>
        <dbReference type="EMBL" id="KAK4149857.1"/>
    </source>
</evidence>
<proteinExistence type="predicted"/>
<comment type="caution">
    <text evidence="1">The sequence shown here is derived from an EMBL/GenBank/DDBJ whole genome shotgun (WGS) entry which is preliminary data.</text>
</comment>
<organism evidence="1 2">
    <name type="scientific">Chaetomidium leptoderma</name>
    <dbReference type="NCBI Taxonomy" id="669021"/>
    <lineage>
        <taxon>Eukaryota</taxon>
        <taxon>Fungi</taxon>
        <taxon>Dikarya</taxon>
        <taxon>Ascomycota</taxon>
        <taxon>Pezizomycotina</taxon>
        <taxon>Sordariomycetes</taxon>
        <taxon>Sordariomycetidae</taxon>
        <taxon>Sordariales</taxon>
        <taxon>Chaetomiaceae</taxon>
        <taxon>Chaetomidium</taxon>
    </lineage>
</organism>
<dbReference type="EMBL" id="MU857117">
    <property type="protein sequence ID" value="KAK4149857.1"/>
    <property type="molecule type" value="Genomic_DNA"/>
</dbReference>
<reference evidence="1" key="2">
    <citation type="submission" date="2023-05" db="EMBL/GenBank/DDBJ databases">
        <authorList>
            <consortium name="Lawrence Berkeley National Laboratory"/>
            <person name="Steindorff A."/>
            <person name="Hensen N."/>
            <person name="Bonometti L."/>
            <person name="Westerberg I."/>
            <person name="Brannstrom I.O."/>
            <person name="Guillou S."/>
            <person name="Cros-Aarteil S."/>
            <person name="Calhoun S."/>
            <person name="Haridas S."/>
            <person name="Kuo A."/>
            <person name="Mondo S."/>
            <person name="Pangilinan J."/>
            <person name="Riley R."/>
            <person name="Labutti K."/>
            <person name="Andreopoulos B."/>
            <person name="Lipzen A."/>
            <person name="Chen C."/>
            <person name="Yanf M."/>
            <person name="Daum C."/>
            <person name="Ng V."/>
            <person name="Clum A."/>
            <person name="Ohm R."/>
            <person name="Martin F."/>
            <person name="Silar P."/>
            <person name="Natvig D."/>
            <person name="Lalanne C."/>
            <person name="Gautier V."/>
            <person name="Ament-Velasquez S.L."/>
            <person name="Kruys A."/>
            <person name="Hutchinson M.I."/>
            <person name="Powell A.J."/>
            <person name="Barry K."/>
            <person name="Miller A.N."/>
            <person name="Grigoriev I.V."/>
            <person name="Debuchy R."/>
            <person name="Gladieux P."/>
            <person name="Thoren M.H."/>
            <person name="Johannesson H."/>
        </authorList>
    </citation>
    <scope>NUCLEOTIDE SEQUENCE</scope>
    <source>
        <strain evidence="1">CBS 538.74</strain>
    </source>
</reference>